<reference evidence="12" key="1">
    <citation type="submission" date="2016-04" db="EMBL/GenBank/DDBJ databases">
        <authorList>
            <person name="Evans L.H."/>
            <person name="Alamgir A."/>
            <person name="Owens N."/>
            <person name="Weber N.D."/>
            <person name="Virtaneva K."/>
            <person name="Barbian K."/>
            <person name="Babar A."/>
            <person name="Rosenke K."/>
        </authorList>
    </citation>
    <scope>NUCLEOTIDE SEQUENCE</scope>
    <source>
        <strain evidence="12">92-2</strain>
    </source>
</reference>
<dbReference type="InterPro" id="IPR046884">
    <property type="entry name" value="MnmA-like_central"/>
</dbReference>
<evidence type="ECO:0000256" key="3">
    <source>
        <dbReference type="ARBA" id="ARBA00022679"/>
    </source>
</evidence>
<dbReference type="Pfam" id="PF03054">
    <property type="entry name" value="tRNA_Me_trans"/>
    <property type="match status" value="1"/>
</dbReference>
<evidence type="ECO:0000256" key="9">
    <source>
        <dbReference type="ARBA" id="ARBA00051542"/>
    </source>
</evidence>
<dbReference type="InterPro" id="IPR046885">
    <property type="entry name" value="MnmA-like_C"/>
</dbReference>
<dbReference type="Gene3D" id="2.30.30.280">
    <property type="entry name" value="Adenine nucleotide alpha hydrolases-like domains"/>
    <property type="match status" value="1"/>
</dbReference>
<dbReference type="AlphaFoldDB" id="A0A212KAD2"/>
<keyword evidence="7" id="KW-0694">RNA-binding</keyword>
<dbReference type="RefSeq" id="WP_306666376.1">
    <property type="nucleotide sequence ID" value="NZ_LT598928.1"/>
</dbReference>
<comment type="catalytic activity">
    <reaction evidence="9">
        <text>S-sulfanyl-L-cysteinyl-[protein] + uridine(34) in tRNA + AH2 + ATP = 2-thiouridine(34) in tRNA + L-cysteinyl-[protein] + A + AMP + diphosphate + H(+)</text>
        <dbReference type="Rhea" id="RHEA:47032"/>
        <dbReference type="Rhea" id="RHEA-COMP:10131"/>
        <dbReference type="Rhea" id="RHEA-COMP:11726"/>
        <dbReference type="Rhea" id="RHEA-COMP:11727"/>
        <dbReference type="Rhea" id="RHEA-COMP:11728"/>
        <dbReference type="ChEBI" id="CHEBI:13193"/>
        <dbReference type="ChEBI" id="CHEBI:15378"/>
        <dbReference type="ChEBI" id="CHEBI:17499"/>
        <dbReference type="ChEBI" id="CHEBI:29950"/>
        <dbReference type="ChEBI" id="CHEBI:30616"/>
        <dbReference type="ChEBI" id="CHEBI:33019"/>
        <dbReference type="ChEBI" id="CHEBI:61963"/>
        <dbReference type="ChEBI" id="CHEBI:65315"/>
        <dbReference type="ChEBI" id="CHEBI:87170"/>
        <dbReference type="ChEBI" id="CHEBI:456215"/>
        <dbReference type="EC" id="2.8.1.13"/>
    </reaction>
</comment>
<dbReference type="InterPro" id="IPR023382">
    <property type="entry name" value="MnmA-like_central_sf"/>
</dbReference>
<dbReference type="Gene3D" id="3.40.50.620">
    <property type="entry name" value="HUPs"/>
    <property type="match status" value="1"/>
</dbReference>
<keyword evidence="5" id="KW-0547">Nucleotide-binding</keyword>
<evidence type="ECO:0000259" key="11">
    <source>
        <dbReference type="Pfam" id="PF20259"/>
    </source>
</evidence>
<accession>A0A212KAD2</accession>
<keyword evidence="2" id="KW-0820">tRNA-binding</keyword>
<dbReference type="EC" id="2.8.1.13" evidence="1"/>
<keyword evidence="4" id="KW-0819">tRNA processing</keyword>
<evidence type="ECO:0000256" key="6">
    <source>
        <dbReference type="ARBA" id="ARBA00022840"/>
    </source>
</evidence>
<dbReference type="PANTHER" id="PTHR11933:SF5">
    <property type="entry name" value="MITOCHONDRIAL TRNA-SPECIFIC 2-THIOURIDYLASE 1"/>
    <property type="match status" value="1"/>
</dbReference>
<dbReference type="GO" id="GO:0103016">
    <property type="term" value="F:tRNA-uridine 2-sulfurtransferase activity"/>
    <property type="evidence" value="ECO:0007669"/>
    <property type="project" value="UniProtKB-EC"/>
</dbReference>
<evidence type="ECO:0000313" key="12">
    <source>
        <dbReference type="EMBL" id="SBW08653.1"/>
    </source>
</evidence>
<dbReference type="GO" id="GO:0000049">
    <property type="term" value="F:tRNA binding"/>
    <property type="evidence" value="ECO:0007669"/>
    <property type="project" value="UniProtKB-KW"/>
</dbReference>
<evidence type="ECO:0000259" key="10">
    <source>
        <dbReference type="Pfam" id="PF20258"/>
    </source>
</evidence>
<dbReference type="Pfam" id="PF20259">
    <property type="entry name" value="tRNA_Me_trans_M"/>
    <property type="match status" value="1"/>
</dbReference>
<dbReference type="Gene3D" id="2.40.30.10">
    <property type="entry name" value="Translation factors"/>
    <property type="match status" value="1"/>
</dbReference>
<dbReference type="EMBL" id="FLUP01000001">
    <property type="protein sequence ID" value="SBW08653.1"/>
    <property type="molecule type" value="Genomic_DNA"/>
</dbReference>
<evidence type="ECO:0000256" key="1">
    <source>
        <dbReference type="ARBA" id="ARBA00011949"/>
    </source>
</evidence>
<feature type="domain" description="tRNA-specific 2-thiouridylase MnmA-like central" evidence="11">
    <location>
        <begin position="293"/>
        <end position="336"/>
    </location>
</feature>
<evidence type="ECO:0000256" key="5">
    <source>
        <dbReference type="ARBA" id="ARBA00022741"/>
    </source>
</evidence>
<dbReference type="InterPro" id="IPR004506">
    <property type="entry name" value="MnmA-like"/>
</dbReference>
<dbReference type="SUPFAM" id="SSF52402">
    <property type="entry name" value="Adenine nucleotide alpha hydrolases-like"/>
    <property type="match status" value="1"/>
</dbReference>
<proteinExistence type="predicted"/>
<dbReference type="PANTHER" id="PTHR11933">
    <property type="entry name" value="TRNA 5-METHYLAMINOMETHYL-2-THIOURIDYLATE -METHYLTRANSFERASE"/>
    <property type="match status" value="1"/>
</dbReference>
<evidence type="ECO:0000256" key="2">
    <source>
        <dbReference type="ARBA" id="ARBA00022555"/>
    </source>
</evidence>
<dbReference type="GO" id="GO:0005524">
    <property type="term" value="F:ATP binding"/>
    <property type="evidence" value="ECO:0007669"/>
    <property type="project" value="UniProtKB-KW"/>
</dbReference>
<dbReference type="Pfam" id="PF20258">
    <property type="entry name" value="tRNA_Me_trans_C"/>
    <property type="match status" value="1"/>
</dbReference>
<gene>
    <name evidence="12" type="primary">mnmA</name>
    <name evidence="12" type="ORF">KM92DES2_12532</name>
</gene>
<sequence>MPARVPSCHASPTPSFPPSLMCCVNSYALHGDNNKGVTKPMNAPHIYSPTVAVAVSGGVDSLCAVVMLHNAGFRVLALHGLFLPDGPTVAPAGLAEACATLGVPLHVADLREAFQREVLTPFAAAYAQGRTPNPCSYCNRAIKFGVLLDTALALGADKLATGHYARLVPGPGSPATAGEDETSETYPLLAAAADAAKDQSYFLSLVPRQRLSHALFPLYGQNKEQTRAIVAAAGLAVPLPSESQDICFAPPVAQAGVSAAEAYRPFLERHWQAAGTIAPGPGPVLLQDAAGNRREIARHKGLWRYTEGQRKGLGIAHTEPLFVLTKDSATNSLVVGPRALLGIRTCVTGPANIALPPHLWPDRLLVRLRHRQRPCPASVQVEDACLRIMLAEPQFPTAPGQVAAVYDEEGRVLAAGVVEEMA</sequence>
<evidence type="ECO:0000256" key="4">
    <source>
        <dbReference type="ARBA" id="ARBA00022694"/>
    </source>
</evidence>
<organism evidence="12">
    <name type="scientific">uncultured Desulfovibrio sp</name>
    <dbReference type="NCBI Taxonomy" id="167968"/>
    <lineage>
        <taxon>Bacteria</taxon>
        <taxon>Pseudomonadati</taxon>
        <taxon>Thermodesulfobacteriota</taxon>
        <taxon>Desulfovibrionia</taxon>
        <taxon>Desulfovibrionales</taxon>
        <taxon>Desulfovibrionaceae</taxon>
        <taxon>Desulfovibrio</taxon>
        <taxon>environmental samples</taxon>
    </lineage>
</organism>
<protein>
    <recommendedName>
        <fullName evidence="1">tRNA-uridine 2-sulfurtransferase</fullName>
        <ecNumber evidence="1">2.8.1.13</ecNumber>
    </recommendedName>
</protein>
<evidence type="ECO:0000256" key="7">
    <source>
        <dbReference type="ARBA" id="ARBA00022884"/>
    </source>
</evidence>
<keyword evidence="3 12" id="KW-0808">Transferase</keyword>
<feature type="domain" description="tRNA-specific 2-thiouridylase MnmA-like C-terminal" evidence="10">
    <location>
        <begin position="363"/>
        <end position="417"/>
    </location>
</feature>
<dbReference type="InterPro" id="IPR014729">
    <property type="entry name" value="Rossmann-like_a/b/a_fold"/>
</dbReference>
<evidence type="ECO:0000256" key="8">
    <source>
        <dbReference type="ARBA" id="ARBA00023157"/>
    </source>
</evidence>
<name>A0A212KAD2_9BACT</name>
<keyword evidence="6" id="KW-0067">ATP-binding</keyword>
<dbReference type="CDD" id="cd01998">
    <property type="entry name" value="MnmA_TRMU-like"/>
    <property type="match status" value="1"/>
</dbReference>
<keyword evidence="8" id="KW-1015">Disulfide bond</keyword>
<dbReference type="GO" id="GO:0002143">
    <property type="term" value="P:tRNA wobble position uridine thiolation"/>
    <property type="evidence" value="ECO:0007669"/>
    <property type="project" value="TreeGrafter"/>
</dbReference>